<feature type="domain" description="Type II secretion system protein GspF" evidence="7">
    <location>
        <begin position="121"/>
        <end position="245"/>
    </location>
</feature>
<dbReference type="Gene3D" id="1.20.81.30">
    <property type="entry name" value="Type II secretion system (T2SS), domain F"/>
    <property type="match status" value="1"/>
</dbReference>
<evidence type="ECO:0000256" key="5">
    <source>
        <dbReference type="ARBA" id="ARBA00023136"/>
    </source>
</evidence>
<keyword evidence="5 6" id="KW-0472">Membrane</keyword>
<dbReference type="AlphaFoldDB" id="A0A5C5X7T7"/>
<feature type="transmembrane region" description="Helical" evidence="6">
    <location>
        <begin position="260"/>
        <end position="280"/>
    </location>
</feature>
<comment type="caution">
    <text evidence="8">The sequence shown here is derived from an EMBL/GenBank/DDBJ whole genome shotgun (WGS) entry which is preliminary data.</text>
</comment>
<name>A0A5C5X7T7_9PLAN</name>
<reference evidence="8 9" key="1">
    <citation type="submission" date="2019-02" db="EMBL/GenBank/DDBJ databases">
        <title>Deep-cultivation of Planctomycetes and their phenomic and genomic characterization uncovers novel biology.</title>
        <authorList>
            <person name="Wiegand S."/>
            <person name="Jogler M."/>
            <person name="Boedeker C."/>
            <person name="Pinto D."/>
            <person name="Vollmers J."/>
            <person name="Rivas-Marin E."/>
            <person name="Kohn T."/>
            <person name="Peeters S.H."/>
            <person name="Heuer A."/>
            <person name="Rast P."/>
            <person name="Oberbeckmann S."/>
            <person name="Bunk B."/>
            <person name="Jeske O."/>
            <person name="Meyerdierks A."/>
            <person name="Storesund J.E."/>
            <person name="Kallscheuer N."/>
            <person name="Luecker S."/>
            <person name="Lage O.M."/>
            <person name="Pohl T."/>
            <person name="Merkel B.J."/>
            <person name="Hornburger P."/>
            <person name="Mueller R.-W."/>
            <person name="Bruemmer F."/>
            <person name="Labrenz M."/>
            <person name="Spormann A.M."/>
            <person name="Op Den Camp H."/>
            <person name="Overmann J."/>
            <person name="Amann R."/>
            <person name="Jetten M.S.M."/>
            <person name="Mascher T."/>
            <person name="Medema M.H."/>
            <person name="Devos D.P."/>
            <person name="Kaster A.-K."/>
            <person name="Ovreas L."/>
            <person name="Rohde M."/>
            <person name="Galperin M.Y."/>
            <person name="Jogler C."/>
        </authorList>
    </citation>
    <scope>NUCLEOTIDE SEQUENCE [LARGE SCALE GENOMIC DNA]</scope>
    <source>
        <strain evidence="8 9">KOR42</strain>
    </source>
</reference>
<dbReference type="InterPro" id="IPR042094">
    <property type="entry name" value="T2SS_GspF_sf"/>
</dbReference>
<protein>
    <submittedName>
        <fullName evidence="8">Bacterial type II secretion system protein F domain protein</fullName>
    </submittedName>
</protein>
<keyword evidence="3 6" id="KW-0812">Transmembrane</keyword>
<sequence>MLGAAFAAILILVGFAAIVIAIERGRMAETSRRRLLDSVREQDMGRDASEVIVSNSLTRRYRWLAILAGVVITGVLYFGLRWPLAYCVALGVLTALISWQVEEWWAMRRLQKAEQQLADSIDMMVAAVKSGSSLQGALESAMENTGPPWKLELQEVVGRIRFGDDPIEVLGELSQRVPLETVRLFSQTLAVNWTVGGRLALTLANVGRTIRDRLELSNRMHAMTTQARLSVVSVIGVTYFIAAMMWRNDPDRMADYLQSFVGQGMVATAIVLQAVGIIWISRLSRPQF</sequence>
<comment type="subcellular location">
    <subcellularLocation>
        <location evidence="1">Cell membrane</location>
        <topology evidence="1">Multi-pass membrane protein</topology>
    </subcellularLocation>
</comment>
<dbReference type="GO" id="GO:0005886">
    <property type="term" value="C:plasma membrane"/>
    <property type="evidence" value="ECO:0007669"/>
    <property type="project" value="UniProtKB-SubCell"/>
</dbReference>
<dbReference type="PANTHER" id="PTHR35007">
    <property type="entry name" value="INTEGRAL MEMBRANE PROTEIN-RELATED"/>
    <property type="match status" value="1"/>
</dbReference>
<dbReference type="Pfam" id="PF00482">
    <property type="entry name" value="T2SSF"/>
    <property type="match status" value="1"/>
</dbReference>
<evidence type="ECO:0000313" key="9">
    <source>
        <dbReference type="Proteomes" id="UP000317243"/>
    </source>
</evidence>
<evidence type="ECO:0000313" key="8">
    <source>
        <dbReference type="EMBL" id="TWT58858.1"/>
    </source>
</evidence>
<evidence type="ECO:0000256" key="6">
    <source>
        <dbReference type="SAM" id="Phobius"/>
    </source>
</evidence>
<accession>A0A5C5X7T7</accession>
<gene>
    <name evidence="8" type="ORF">KOR42_22450</name>
</gene>
<feature type="transmembrane region" description="Helical" evidence="6">
    <location>
        <begin position="6"/>
        <end position="25"/>
    </location>
</feature>
<keyword evidence="2" id="KW-1003">Cell membrane</keyword>
<dbReference type="InterPro" id="IPR018076">
    <property type="entry name" value="T2SS_GspF_dom"/>
</dbReference>
<proteinExistence type="predicted"/>
<evidence type="ECO:0000256" key="4">
    <source>
        <dbReference type="ARBA" id="ARBA00022989"/>
    </source>
</evidence>
<feature type="transmembrane region" description="Helical" evidence="6">
    <location>
        <begin position="61"/>
        <end position="77"/>
    </location>
</feature>
<dbReference type="OrthoDB" id="254209at2"/>
<dbReference type="EMBL" id="SIHI01000001">
    <property type="protein sequence ID" value="TWT58858.1"/>
    <property type="molecule type" value="Genomic_DNA"/>
</dbReference>
<dbReference type="Proteomes" id="UP000317243">
    <property type="component" value="Unassembled WGS sequence"/>
</dbReference>
<dbReference type="RefSeq" id="WP_146509541.1">
    <property type="nucleotide sequence ID" value="NZ_SIHI01000001.1"/>
</dbReference>
<feature type="transmembrane region" description="Helical" evidence="6">
    <location>
        <begin position="83"/>
        <end position="101"/>
    </location>
</feature>
<dbReference type="PANTHER" id="PTHR35007:SF1">
    <property type="entry name" value="PILUS ASSEMBLY PROTEIN"/>
    <property type="match status" value="1"/>
</dbReference>
<organism evidence="8 9">
    <name type="scientific">Thalassoglobus neptunius</name>
    <dbReference type="NCBI Taxonomy" id="1938619"/>
    <lineage>
        <taxon>Bacteria</taxon>
        <taxon>Pseudomonadati</taxon>
        <taxon>Planctomycetota</taxon>
        <taxon>Planctomycetia</taxon>
        <taxon>Planctomycetales</taxon>
        <taxon>Planctomycetaceae</taxon>
        <taxon>Thalassoglobus</taxon>
    </lineage>
</organism>
<keyword evidence="9" id="KW-1185">Reference proteome</keyword>
<feature type="transmembrane region" description="Helical" evidence="6">
    <location>
        <begin position="229"/>
        <end position="248"/>
    </location>
</feature>
<evidence type="ECO:0000256" key="2">
    <source>
        <dbReference type="ARBA" id="ARBA00022475"/>
    </source>
</evidence>
<keyword evidence="4 6" id="KW-1133">Transmembrane helix</keyword>
<evidence type="ECO:0000259" key="7">
    <source>
        <dbReference type="Pfam" id="PF00482"/>
    </source>
</evidence>
<evidence type="ECO:0000256" key="3">
    <source>
        <dbReference type="ARBA" id="ARBA00022692"/>
    </source>
</evidence>
<evidence type="ECO:0000256" key="1">
    <source>
        <dbReference type="ARBA" id="ARBA00004651"/>
    </source>
</evidence>